<feature type="domain" description="Transglutaminase-like" evidence="2">
    <location>
        <begin position="583"/>
        <end position="632"/>
    </location>
</feature>
<reference evidence="3 4" key="1">
    <citation type="submission" date="2020-08" db="EMBL/GenBank/DDBJ databases">
        <title>Genomic Encyclopedia of Type Strains, Phase IV (KMG-IV): sequencing the most valuable type-strain genomes for metagenomic binning, comparative biology and taxonomic classification.</title>
        <authorList>
            <person name="Goeker M."/>
        </authorList>
    </citation>
    <scope>NUCLEOTIDE SEQUENCE [LARGE SCALE GENOMIC DNA]</scope>
    <source>
        <strain evidence="3 4">DSM 22548</strain>
    </source>
</reference>
<feature type="chain" id="PRO_5030568207" evidence="1">
    <location>
        <begin position="19"/>
        <end position="889"/>
    </location>
</feature>
<dbReference type="InterPro" id="IPR002931">
    <property type="entry name" value="Transglutaminase-like"/>
</dbReference>
<feature type="signal peptide" evidence="1">
    <location>
        <begin position="1"/>
        <end position="18"/>
    </location>
</feature>
<protein>
    <submittedName>
        <fullName evidence="3">Transglutaminase-like putative cysteine protease</fullName>
    </submittedName>
</protein>
<evidence type="ECO:0000256" key="1">
    <source>
        <dbReference type="SAM" id="SignalP"/>
    </source>
</evidence>
<sequence length="889" mass="101134">MKKILMMLWAALCLQATAQTAKEVQADFQQRFKNSVCTHPQEALKLAKTPQERDALQFLYAYMDWTDVTDYTPQFMLDNARLALQTRTDFPWGKQIPDREWQHFVLPIRVNNEHLDSFRIKTYEVLRKRVRHMNWHDAALEVNHWCHSVMTYRPSDARTSSPLASMRTTTGRCGEESTLAVSALRAVGIPARQVYTPRWAHTDDNHAWVEAYVDGKWQFLGACEPAAELNIAWFNQPAARGMLMNTTVMGRYQGEEQILQQYPLQTTINVTNNYAPVERRSVRIVDAEGRKVRDAKVRFGLYNYAEFYTLYSTQSDARGEASLICGKGDLLVWAAKDGRYGFAKVSPNQGKHPTEIRLTHKAGDRFEIDLTLTPPPVSNNYPKVSPEAEALNNKRLAQEDAQRMKWPSVWPNEKKVEEIGEVLNYDVARLQPLFKKSEGNFMALYDVLEHFNQEKNVCVLSKNLTQKDLVLYVLESLTDKDLRDFDERVIINHIEQIEKQLSTPSAMKVDEEDFQRNLYYVLCPRISTEELTPWRTELAQTVETIRTFTHTDEQVAAIMQKLNSVKTDTTPASRFIPQAPATVLSSQQASTTSKGICFVAMCRTLGIPARRDEVTSNFQYWDGEWKTVDFGPTQTAANSQLSNLALSYSPRRFMENPSYYSHFSLSRLEDGLPKLQGYDENATWAETFKKGVEVESGDYLLTSGTRLADGSVLCHISVFPVTADTTVQLVMREDASQVSVIGSFNAENIYHDLEEAKEKSVLSTTGRGYFIVGLLKANNEPSTHILHDIEASRAELESWGRTILMLFPTAAEYDSFMKRRSEFPNLPKNLRFGIDSKQQVANDLFGSGLTQSPERPVVIIGDTFNRVVFFSQGYTIGMGQQLTKTIGKL</sequence>
<accession>A0A7W5Y0L3</accession>
<dbReference type="EMBL" id="JACICA010000001">
    <property type="protein sequence ID" value="MBB3701650.1"/>
    <property type="molecule type" value="Genomic_DNA"/>
</dbReference>
<name>A0A7W5Y0L3_9BACT</name>
<dbReference type="GO" id="GO:0006508">
    <property type="term" value="P:proteolysis"/>
    <property type="evidence" value="ECO:0007669"/>
    <property type="project" value="UniProtKB-KW"/>
</dbReference>
<keyword evidence="3" id="KW-0645">Protease</keyword>
<dbReference type="RefSeq" id="WP_183693500.1">
    <property type="nucleotide sequence ID" value="NZ_JACICA010000001.1"/>
</dbReference>
<dbReference type="Proteomes" id="UP000541425">
    <property type="component" value="Unassembled WGS sequence"/>
</dbReference>
<dbReference type="PANTHER" id="PTHR35532">
    <property type="entry name" value="SIMILAR TO POLYHYDROXYALKANOATE DEPOLYMERASE"/>
    <property type="match status" value="1"/>
</dbReference>
<dbReference type="GO" id="GO:0008233">
    <property type="term" value="F:peptidase activity"/>
    <property type="evidence" value="ECO:0007669"/>
    <property type="project" value="UniProtKB-KW"/>
</dbReference>
<dbReference type="SMART" id="SM00460">
    <property type="entry name" value="TGc"/>
    <property type="match status" value="2"/>
</dbReference>
<organism evidence="3 4">
    <name type="scientific">Alloprevotella rava</name>
    <dbReference type="NCBI Taxonomy" id="671218"/>
    <lineage>
        <taxon>Bacteria</taxon>
        <taxon>Pseudomonadati</taxon>
        <taxon>Bacteroidota</taxon>
        <taxon>Bacteroidia</taxon>
        <taxon>Bacteroidales</taxon>
        <taxon>Prevotellaceae</taxon>
        <taxon>Alloprevotella</taxon>
    </lineage>
</organism>
<dbReference type="Gene3D" id="2.60.40.1120">
    <property type="entry name" value="Carboxypeptidase-like, regulatory domain"/>
    <property type="match status" value="1"/>
</dbReference>
<evidence type="ECO:0000313" key="4">
    <source>
        <dbReference type="Proteomes" id="UP000541425"/>
    </source>
</evidence>
<evidence type="ECO:0000313" key="3">
    <source>
        <dbReference type="EMBL" id="MBB3701650.1"/>
    </source>
</evidence>
<comment type="caution">
    <text evidence="3">The sequence shown here is derived from an EMBL/GenBank/DDBJ whole genome shotgun (WGS) entry which is preliminary data.</text>
</comment>
<dbReference type="Pfam" id="PF01841">
    <property type="entry name" value="Transglut_core"/>
    <property type="match status" value="2"/>
</dbReference>
<dbReference type="InterPro" id="IPR038765">
    <property type="entry name" value="Papain-like_cys_pep_sf"/>
</dbReference>
<feature type="domain" description="Transglutaminase-like" evidence="2">
    <location>
        <begin position="165"/>
        <end position="224"/>
    </location>
</feature>
<dbReference type="Gene3D" id="3.10.620.30">
    <property type="match status" value="1"/>
</dbReference>
<keyword evidence="3" id="KW-0378">Hydrolase</keyword>
<gene>
    <name evidence="3" type="ORF">FHS60_000092</name>
</gene>
<dbReference type="PANTHER" id="PTHR35532:SF5">
    <property type="entry name" value="CARBOHYDRATE-BINDING DOMAIN-CONTAINING PROTEIN"/>
    <property type="match status" value="1"/>
</dbReference>
<evidence type="ECO:0000259" key="2">
    <source>
        <dbReference type="SMART" id="SM00460"/>
    </source>
</evidence>
<dbReference type="SUPFAM" id="SSF54001">
    <property type="entry name" value="Cysteine proteinases"/>
    <property type="match status" value="2"/>
</dbReference>
<keyword evidence="1" id="KW-0732">Signal</keyword>
<dbReference type="AlphaFoldDB" id="A0A7W5Y0L3"/>
<proteinExistence type="predicted"/>